<organism evidence="1">
    <name type="scientific">uncultured Actinomycetes bacterium</name>
    <dbReference type="NCBI Taxonomy" id="152507"/>
    <lineage>
        <taxon>Bacteria</taxon>
        <taxon>Bacillati</taxon>
        <taxon>Actinomycetota</taxon>
        <taxon>Actinomycetes</taxon>
        <taxon>environmental samples</taxon>
    </lineage>
</organism>
<proteinExistence type="predicted"/>
<dbReference type="EMBL" id="GQ387490">
    <property type="protein sequence ID" value="ACY25286.1"/>
    <property type="molecule type" value="Genomic_DNA"/>
</dbReference>
<dbReference type="InterPro" id="IPR006357">
    <property type="entry name" value="HAD-SF_hydro_IIA"/>
</dbReference>
<name>D0U5W9_9ACTN</name>
<sequence>MLSVIVAQYVVRGRAIDTQVAIVSKTKRMKRFKTRHNRSVPAKPPVLCDLDGVVWLMHQPIAGSVDAIALLREAGHRVLFVTNNSFSTVAAQEQALENIGVVAQGDVCTSSQAAGLLLSPRDRVLLGGGPGVLEAIIESGATVAARSDDGSRDLDIDIDAVVVGYHNTFDYWGLLRLAGAVRSGARLIATNDDATYPTPNGLIPGGGSILAAIVEASGVRPTIGGKPHEPMAQLVRQRLGIEDLSSAWMVGDRASTDGLFARQVGCKFAQVLTGVASSAFSSDIDHLVVSDLASFARMLIDAQI</sequence>
<dbReference type="SUPFAM" id="SSF56784">
    <property type="entry name" value="HAD-like"/>
    <property type="match status" value="1"/>
</dbReference>
<accession>D0U5W9</accession>
<dbReference type="PANTHER" id="PTHR19288">
    <property type="entry name" value="4-NITROPHENYLPHOSPHATASE-RELATED"/>
    <property type="match status" value="1"/>
</dbReference>
<dbReference type="PANTHER" id="PTHR19288:SF46">
    <property type="entry name" value="HALOACID DEHALOGENASE-LIKE HYDROLASE DOMAIN-CONTAINING PROTEIN 2"/>
    <property type="match status" value="1"/>
</dbReference>
<dbReference type="InterPro" id="IPR023214">
    <property type="entry name" value="HAD_sf"/>
</dbReference>
<dbReference type="Gene3D" id="3.40.50.1000">
    <property type="entry name" value="HAD superfamily/HAD-like"/>
    <property type="match status" value="2"/>
</dbReference>
<dbReference type="Pfam" id="PF13344">
    <property type="entry name" value="Hydrolase_6"/>
    <property type="match status" value="1"/>
</dbReference>
<dbReference type="InterPro" id="IPR036412">
    <property type="entry name" value="HAD-like_sf"/>
</dbReference>
<dbReference type="GO" id="GO:0005737">
    <property type="term" value="C:cytoplasm"/>
    <property type="evidence" value="ECO:0007669"/>
    <property type="project" value="TreeGrafter"/>
</dbReference>
<dbReference type="AlphaFoldDB" id="D0U5W9"/>
<reference evidence="1" key="1">
    <citation type="journal article" date="2009" name="Environ. Microbiol.">
        <title>Comparative analyses of actinobacterial genomic fragments from Lake Kinneret.</title>
        <authorList>
            <person name="Philosof A."/>
            <person name="Sabehi G."/>
            <person name="Beja O."/>
        </authorList>
    </citation>
    <scope>NUCLEOTIDE SEQUENCE</scope>
</reference>
<dbReference type="GO" id="GO:0016791">
    <property type="term" value="F:phosphatase activity"/>
    <property type="evidence" value="ECO:0007669"/>
    <property type="project" value="TreeGrafter"/>
</dbReference>
<dbReference type="Pfam" id="PF13242">
    <property type="entry name" value="Hydrolase_like"/>
    <property type="match status" value="1"/>
</dbReference>
<evidence type="ECO:0000313" key="1">
    <source>
        <dbReference type="EMBL" id="ACY25286.1"/>
    </source>
</evidence>
<dbReference type="NCBIfam" id="TIGR01460">
    <property type="entry name" value="HAD-SF-IIA"/>
    <property type="match status" value="1"/>
</dbReference>
<protein>
    <submittedName>
        <fullName evidence="1">Haloacid dehalogenase superfamily class subfamily IIA protein</fullName>
    </submittedName>
</protein>